<dbReference type="KEGG" id="nva:G3M78_13230"/>
<dbReference type="Proteomes" id="UP000594464">
    <property type="component" value="Chromosome"/>
</dbReference>
<evidence type="ECO:0000313" key="3">
    <source>
        <dbReference type="Proteomes" id="UP000594464"/>
    </source>
</evidence>
<reference evidence="3" key="1">
    <citation type="submission" date="2020-02" db="EMBL/GenBank/DDBJ databases">
        <title>Genomic and physiological characterization of two novel Nitrospinaceae genera.</title>
        <authorList>
            <person name="Mueller A.J."/>
            <person name="Jung M.-Y."/>
            <person name="Strachan C.R."/>
            <person name="Herbold C.W."/>
            <person name="Kirkegaard R.H."/>
            <person name="Daims H."/>
        </authorList>
    </citation>
    <scope>NUCLEOTIDE SEQUENCE [LARGE SCALE GENOMIC DNA]</scope>
</reference>
<keyword evidence="1" id="KW-0732">Signal</keyword>
<dbReference type="InterPro" id="IPR018707">
    <property type="entry name" value="LpxR"/>
</dbReference>
<dbReference type="Pfam" id="PF09982">
    <property type="entry name" value="LpxR"/>
    <property type="match status" value="1"/>
</dbReference>
<dbReference type="InterPro" id="IPR037107">
    <property type="entry name" value="Put_OMP_sf"/>
</dbReference>
<evidence type="ECO:0000313" key="2">
    <source>
        <dbReference type="EMBL" id="QPJ66302.1"/>
    </source>
</evidence>
<sequence length="348" mass="38737">MIFKPIVISILAIFLIVAPGQAQDAKESLENEVSHELADSSYDNFITFTFENDSIGGGTDQNYTNGVRLTYFDLKAEFPDIAHTLAEYVPTFSINPTSSVYYSLGQNLYTPDDISSREQEAGDRPWAAFLYGSIGMATLTDNHVDELEATIGFVGPMALGEPVQTFVHENITNSPTPNGWSHQLENELGLILSWQRRWPRALFYETSLLALSVAPHFGVSLGNVYTYSNAGFSFRISSKKSRLSDMPPRVRPALPGTGYFEVPKNGWGWFLFGGMEGRAVARNIFLDGNTFESSHSVDKKPLVGDANLGLAFTFGRVRLSYTLVYRFKEFDTQDEEDLFGAASLAYRF</sequence>
<protein>
    <submittedName>
        <fullName evidence="2">Lipid A deacylase LpxR family protein</fullName>
    </submittedName>
</protein>
<accession>A0A7T0C485</accession>
<feature type="signal peptide" evidence="1">
    <location>
        <begin position="1"/>
        <end position="22"/>
    </location>
</feature>
<name>A0A7T0C485_9BACT</name>
<feature type="chain" id="PRO_5032367295" evidence="1">
    <location>
        <begin position="23"/>
        <end position="348"/>
    </location>
</feature>
<gene>
    <name evidence="2" type="ORF">G3M78_13230</name>
</gene>
<dbReference type="AlphaFoldDB" id="A0A7T0C485"/>
<dbReference type="Gene3D" id="2.40.128.140">
    <property type="entry name" value="Outer membrane protein"/>
    <property type="match status" value="1"/>
</dbReference>
<evidence type="ECO:0000256" key="1">
    <source>
        <dbReference type="SAM" id="SignalP"/>
    </source>
</evidence>
<organism evidence="2 3">
    <name type="scientific">Candidatus Nitrohelix vancouverensis</name>
    <dbReference type="NCBI Taxonomy" id="2705534"/>
    <lineage>
        <taxon>Bacteria</taxon>
        <taxon>Pseudomonadati</taxon>
        <taxon>Nitrospinota/Tectimicrobiota group</taxon>
        <taxon>Nitrospinota</taxon>
        <taxon>Nitrospinia</taxon>
        <taxon>Nitrospinales</taxon>
        <taxon>Nitrospinaceae</taxon>
        <taxon>Candidatus Nitrohelix</taxon>
    </lineage>
</organism>
<proteinExistence type="predicted"/>
<dbReference type="EMBL" id="CP048620">
    <property type="protein sequence ID" value="QPJ66302.1"/>
    <property type="molecule type" value="Genomic_DNA"/>
</dbReference>